<name>A0A7W6AED2_9HYPH</name>
<dbReference type="Proteomes" id="UP001156881">
    <property type="component" value="Unassembled WGS sequence"/>
</dbReference>
<dbReference type="EMBL" id="BSPG01000008">
    <property type="protein sequence ID" value="GLS43895.1"/>
    <property type="molecule type" value="Genomic_DNA"/>
</dbReference>
<keyword evidence="4" id="KW-1185">Reference proteome</keyword>
<evidence type="ECO:0000313" key="4">
    <source>
        <dbReference type="Proteomes" id="UP001156881"/>
    </source>
</evidence>
<evidence type="ECO:0000313" key="2">
    <source>
        <dbReference type="EMBL" id="MBB3901748.1"/>
    </source>
</evidence>
<dbReference type="Proteomes" id="UP000517759">
    <property type="component" value="Unassembled WGS sequence"/>
</dbReference>
<accession>A0A7W6AED2</accession>
<protein>
    <submittedName>
        <fullName evidence="2">Uncharacterized protein</fullName>
    </submittedName>
</protein>
<reference evidence="4" key="2">
    <citation type="journal article" date="2019" name="Int. J. Syst. Evol. Microbiol.">
        <title>The Global Catalogue of Microorganisms (GCM) 10K type strain sequencing project: providing services to taxonomists for standard genome sequencing and annotation.</title>
        <authorList>
            <consortium name="The Broad Institute Genomics Platform"/>
            <consortium name="The Broad Institute Genome Sequencing Center for Infectious Disease"/>
            <person name="Wu L."/>
            <person name="Ma J."/>
        </authorList>
    </citation>
    <scope>NUCLEOTIDE SEQUENCE [LARGE SCALE GENOMIC DNA]</scope>
    <source>
        <strain evidence="4">NBRC 107710</strain>
    </source>
</reference>
<gene>
    <name evidence="1" type="ORF">GCM10007884_18810</name>
    <name evidence="2" type="ORF">GGR33_001234</name>
</gene>
<dbReference type="AlphaFoldDB" id="A0A7W6AED2"/>
<evidence type="ECO:0000313" key="3">
    <source>
        <dbReference type="Proteomes" id="UP000517759"/>
    </source>
</evidence>
<proteinExistence type="predicted"/>
<dbReference type="EMBL" id="JACIDN010000002">
    <property type="protein sequence ID" value="MBB3901748.1"/>
    <property type="molecule type" value="Genomic_DNA"/>
</dbReference>
<reference evidence="1" key="1">
    <citation type="journal article" date="2014" name="Int. J. Syst. Evol. Microbiol.">
        <title>Complete genome of a new Firmicutes species belonging to the dominant human colonic microbiota ('Ruminococcus bicirculans') reveals two chromosomes and a selective capacity to utilize plant glucans.</title>
        <authorList>
            <consortium name="NISC Comparative Sequencing Program"/>
            <person name="Wegmann U."/>
            <person name="Louis P."/>
            <person name="Goesmann A."/>
            <person name="Henrissat B."/>
            <person name="Duncan S.H."/>
            <person name="Flint H.J."/>
        </authorList>
    </citation>
    <scope>NUCLEOTIDE SEQUENCE</scope>
    <source>
        <strain evidence="1">NBRC 107710</strain>
    </source>
</reference>
<organism evidence="2 3">
    <name type="scientific">Methylobacterium brachythecii</name>
    <dbReference type="NCBI Taxonomy" id="1176177"/>
    <lineage>
        <taxon>Bacteria</taxon>
        <taxon>Pseudomonadati</taxon>
        <taxon>Pseudomonadota</taxon>
        <taxon>Alphaproteobacteria</taxon>
        <taxon>Hyphomicrobiales</taxon>
        <taxon>Methylobacteriaceae</taxon>
        <taxon>Methylobacterium</taxon>
    </lineage>
</organism>
<reference evidence="1" key="4">
    <citation type="submission" date="2023-01" db="EMBL/GenBank/DDBJ databases">
        <title>Draft genome sequence of Methylobacterium brachythecii strain NBRC 107710.</title>
        <authorList>
            <person name="Sun Q."/>
            <person name="Mori K."/>
        </authorList>
    </citation>
    <scope>NUCLEOTIDE SEQUENCE</scope>
    <source>
        <strain evidence="1">NBRC 107710</strain>
    </source>
</reference>
<comment type="caution">
    <text evidence="2">The sequence shown here is derived from an EMBL/GenBank/DDBJ whole genome shotgun (WGS) entry which is preliminary data.</text>
</comment>
<evidence type="ECO:0000313" key="1">
    <source>
        <dbReference type="EMBL" id="GLS43895.1"/>
    </source>
</evidence>
<reference evidence="2 3" key="3">
    <citation type="submission" date="2020-08" db="EMBL/GenBank/DDBJ databases">
        <title>Genomic Encyclopedia of Type Strains, Phase IV (KMG-IV): sequencing the most valuable type-strain genomes for metagenomic binning, comparative biology and taxonomic classification.</title>
        <authorList>
            <person name="Goeker M."/>
        </authorList>
    </citation>
    <scope>NUCLEOTIDE SEQUENCE [LARGE SCALE GENOMIC DNA]</scope>
    <source>
        <strain evidence="2 3">DSM 24105</strain>
    </source>
</reference>
<dbReference type="RefSeq" id="WP_183502921.1">
    <property type="nucleotide sequence ID" value="NZ_BSPG01000008.1"/>
</dbReference>
<sequence length="126" mass="13295">MTQVLLIGYAPDAVDYSDPALPPGMDAEKIAAGIEVGLKDMRDRGWGADFCSIRPDDAVATVTQQLKAHTYDCVVIGGGVRLASNGLIVFEAVINTVRQHAPAAAIAFNSRPENTAEAAARWIEAG</sequence>